<dbReference type="GO" id="GO:0000287">
    <property type="term" value="F:magnesium ion binding"/>
    <property type="evidence" value="ECO:0007669"/>
    <property type="project" value="UniProtKB-UniRule"/>
</dbReference>
<reference evidence="11" key="2">
    <citation type="journal article" date="2021" name="Microbiome">
        <title>Successional dynamics and alternative stable states in a saline activated sludge microbial community over 9 years.</title>
        <authorList>
            <person name="Wang Y."/>
            <person name="Ye J."/>
            <person name="Ju F."/>
            <person name="Liu L."/>
            <person name="Boyd J.A."/>
            <person name="Deng Y."/>
            <person name="Parks D.H."/>
            <person name="Jiang X."/>
            <person name="Yin X."/>
            <person name="Woodcroft B.J."/>
            <person name="Tyson G.W."/>
            <person name="Hugenholtz P."/>
            <person name="Polz M.F."/>
            <person name="Zhang T."/>
        </authorList>
    </citation>
    <scope>NUCLEOTIDE SEQUENCE</scope>
    <source>
        <strain evidence="11">HKST-UBA02</strain>
    </source>
</reference>
<dbReference type="EMBL" id="JAGQHS010000049">
    <property type="protein sequence ID" value="MCA9756321.1"/>
    <property type="molecule type" value="Genomic_DNA"/>
</dbReference>
<comment type="caution">
    <text evidence="11">The sequence shown here is derived from an EMBL/GenBank/DDBJ whole genome shotgun (WGS) entry which is preliminary data.</text>
</comment>
<dbReference type="InterPro" id="IPR036206">
    <property type="entry name" value="ThiamineP_synth_sf"/>
</dbReference>
<evidence type="ECO:0000256" key="6">
    <source>
        <dbReference type="ARBA" id="ARBA00047334"/>
    </source>
</evidence>
<name>A0A956SDE7_UNCEI</name>
<organism evidence="11 12">
    <name type="scientific">Eiseniibacteriota bacterium</name>
    <dbReference type="NCBI Taxonomy" id="2212470"/>
    <lineage>
        <taxon>Bacteria</taxon>
        <taxon>Candidatus Eiseniibacteriota</taxon>
    </lineage>
</organism>
<comment type="cofactor">
    <cofactor evidence="9">
        <name>Mg(2+)</name>
        <dbReference type="ChEBI" id="CHEBI:18420"/>
    </cofactor>
    <text evidence="9">Binds 1 Mg(2+) ion per subunit.</text>
</comment>
<evidence type="ECO:0000256" key="2">
    <source>
        <dbReference type="ARBA" id="ARBA00022679"/>
    </source>
</evidence>
<comment type="catalytic activity">
    <reaction evidence="8 9">
        <text>2-[(2R,5Z)-2-carboxy-4-methylthiazol-5(2H)-ylidene]ethyl phosphate + 4-amino-2-methyl-5-(diphosphooxymethyl)pyrimidine + 2 H(+) = thiamine phosphate + CO2 + diphosphate</text>
        <dbReference type="Rhea" id="RHEA:47844"/>
        <dbReference type="ChEBI" id="CHEBI:15378"/>
        <dbReference type="ChEBI" id="CHEBI:16526"/>
        <dbReference type="ChEBI" id="CHEBI:33019"/>
        <dbReference type="ChEBI" id="CHEBI:37575"/>
        <dbReference type="ChEBI" id="CHEBI:57841"/>
        <dbReference type="ChEBI" id="CHEBI:62899"/>
        <dbReference type="EC" id="2.5.1.3"/>
    </reaction>
</comment>
<comment type="similarity">
    <text evidence="9">Belongs to the thiamine-phosphate synthase family.</text>
</comment>
<feature type="binding site" evidence="9">
    <location>
        <position position="103"/>
    </location>
    <ligand>
        <name>4-amino-2-methyl-5-(diphosphooxymethyl)pyrimidine</name>
        <dbReference type="ChEBI" id="CHEBI:57841"/>
    </ligand>
</feature>
<dbReference type="GO" id="GO:0004789">
    <property type="term" value="F:thiamine-phosphate diphosphorylase activity"/>
    <property type="evidence" value="ECO:0007669"/>
    <property type="project" value="UniProtKB-UniRule"/>
</dbReference>
<comment type="pathway">
    <text evidence="1 9">Cofactor biosynthesis; thiamine diphosphate biosynthesis; thiamine phosphate from 4-amino-2-methyl-5-diphosphomethylpyrimidine and 4-methyl-5-(2-phosphoethyl)-thiazole: step 1/1.</text>
</comment>
<dbReference type="PANTHER" id="PTHR20857:SF15">
    <property type="entry name" value="THIAMINE-PHOSPHATE SYNTHASE"/>
    <property type="match status" value="1"/>
</dbReference>
<dbReference type="Proteomes" id="UP000739538">
    <property type="component" value="Unassembled WGS sequence"/>
</dbReference>
<comment type="caution">
    <text evidence="9">Lacks conserved residue(s) required for the propagation of feature annotation.</text>
</comment>
<keyword evidence="4 9" id="KW-0460">Magnesium</keyword>
<dbReference type="InterPro" id="IPR034291">
    <property type="entry name" value="TMP_synthase"/>
</dbReference>
<feature type="binding site" evidence="9">
    <location>
        <position position="160"/>
    </location>
    <ligand>
        <name>2-[(2R,5Z)-2-carboxy-4-methylthiazol-5(2H)-ylidene]ethyl phosphate</name>
        <dbReference type="ChEBI" id="CHEBI:62899"/>
    </ligand>
</feature>
<reference evidence="11" key="1">
    <citation type="submission" date="2020-04" db="EMBL/GenBank/DDBJ databases">
        <authorList>
            <person name="Zhang T."/>
        </authorList>
    </citation>
    <scope>NUCLEOTIDE SEQUENCE</scope>
    <source>
        <strain evidence="11">HKST-UBA02</strain>
    </source>
</reference>
<evidence type="ECO:0000256" key="8">
    <source>
        <dbReference type="ARBA" id="ARBA00047883"/>
    </source>
</evidence>
<evidence type="ECO:0000256" key="3">
    <source>
        <dbReference type="ARBA" id="ARBA00022723"/>
    </source>
</evidence>
<keyword evidence="2 9" id="KW-0808">Transferase</keyword>
<protein>
    <recommendedName>
        <fullName evidence="9">Thiamine-phosphate synthase</fullName>
        <shortName evidence="9">TP synthase</shortName>
        <shortName evidence="9">TPS</shortName>
        <ecNumber evidence="9">2.5.1.3</ecNumber>
    </recommendedName>
    <alternativeName>
        <fullName evidence="9">Thiamine-phosphate pyrophosphorylase</fullName>
        <shortName evidence="9">TMP pyrophosphorylase</shortName>
        <shortName evidence="9">TMP-PPase</shortName>
    </alternativeName>
</protein>
<feature type="binding site" evidence="9">
    <location>
        <begin position="129"/>
        <end position="131"/>
    </location>
    <ligand>
        <name>2-[(2R,5Z)-2-carboxy-4-methylthiazol-5(2H)-ylidene]ethyl phosphate</name>
        <dbReference type="ChEBI" id="CHEBI:62899"/>
    </ligand>
</feature>
<dbReference type="GO" id="GO:0005737">
    <property type="term" value="C:cytoplasm"/>
    <property type="evidence" value="ECO:0007669"/>
    <property type="project" value="TreeGrafter"/>
</dbReference>
<sequence>MVPRLLVVTDPALMGDDPVGAVRDLLNASVAPSWMLQWRDKATPVRETYARLLALGRAPVPIVVNDRVDVALAVQCGVHLTEASLPTRVVRSLLPERAWIGRSTHSLDAAVRAEAEGADYVVFGPVFDTPSKRSYGAPVGLQALGEATRSLRIPILAIGGIGRDEIPLCLDAGAHGVALIRAVWAAEDRKVALTNLLSALHSGT</sequence>
<comment type="catalytic activity">
    <reaction evidence="7 9">
        <text>2-(2-carboxy-4-methylthiazol-5-yl)ethyl phosphate + 4-amino-2-methyl-5-(diphosphooxymethyl)pyrimidine + 2 H(+) = thiamine phosphate + CO2 + diphosphate</text>
        <dbReference type="Rhea" id="RHEA:47848"/>
        <dbReference type="ChEBI" id="CHEBI:15378"/>
        <dbReference type="ChEBI" id="CHEBI:16526"/>
        <dbReference type="ChEBI" id="CHEBI:33019"/>
        <dbReference type="ChEBI" id="CHEBI:37575"/>
        <dbReference type="ChEBI" id="CHEBI:57841"/>
        <dbReference type="ChEBI" id="CHEBI:62890"/>
        <dbReference type="EC" id="2.5.1.3"/>
    </reaction>
</comment>
<feature type="binding site" evidence="9">
    <location>
        <begin position="37"/>
        <end position="41"/>
    </location>
    <ligand>
        <name>4-amino-2-methyl-5-(diphosphooxymethyl)pyrimidine</name>
        <dbReference type="ChEBI" id="CHEBI:57841"/>
    </ligand>
</feature>
<feature type="binding site" evidence="9">
    <location>
        <position position="65"/>
    </location>
    <ligand>
        <name>4-amino-2-methyl-5-(diphosphooxymethyl)pyrimidine</name>
        <dbReference type="ChEBI" id="CHEBI:57841"/>
    </ligand>
</feature>
<evidence type="ECO:0000256" key="5">
    <source>
        <dbReference type="ARBA" id="ARBA00022977"/>
    </source>
</evidence>
<evidence type="ECO:0000313" key="11">
    <source>
        <dbReference type="EMBL" id="MCA9756321.1"/>
    </source>
</evidence>
<evidence type="ECO:0000313" key="12">
    <source>
        <dbReference type="Proteomes" id="UP000739538"/>
    </source>
</evidence>
<evidence type="ECO:0000256" key="1">
    <source>
        <dbReference type="ARBA" id="ARBA00005165"/>
    </source>
</evidence>
<dbReference type="SUPFAM" id="SSF51391">
    <property type="entry name" value="Thiamin phosphate synthase"/>
    <property type="match status" value="1"/>
</dbReference>
<accession>A0A956SDE7</accession>
<comment type="function">
    <text evidence="9">Condenses 4-methyl-5-(beta-hydroxyethyl)thiazole monophosphate (THZ-P) and 2-methyl-4-amino-5-hydroxymethyl pyrimidine pyrophosphate (HMP-PP) to form thiamine monophosphate (TMP).</text>
</comment>
<keyword evidence="5 9" id="KW-0784">Thiamine biosynthesis</keyword>
<dbReference type="AlphaFoldDB" id="A0A956SDE7"/>
<proteinExistence type="inferred from homology"/>
<dbReference type="Pfam" id="PF02581">
    <property type="entry name" value="TMP-TENI"/>
    <property type="match status" value="1"/>
</dbReference>
<dbReference type="InterPro" id="IPR013785">
    <property type="entry name" value="Aldolase_TIM"/>
</dbReference>
<dbReference type="InterPro" id="IPR022998">
    <property type="entry name" value="ThiamineP_synth_TenI"/>
</dbReference>
<gene>
    <name evidence="9" type="primary">thiE</name>
    <name evidence="11" type="ORF">KDA27_11015</name>
</gene>
<dbReference type="PANTHER" id="PTHR20857">
    <property type="entry name" value="THIAMINE-PHOSPHATE PYROPHOSPHORYLASE"/>
    <property type="match status" value="1"/>
</dbReference>
<feature type="domain" description="Thiamine phosphate synthase/TenI" evidence="10">
    <location>
        <begin position="5"/>
        <end position="183"/>
    </location>
</feature>
<evidence type="ECO:0000256" key="9">
    <source>
        <dbReference type="HAMAP-Rule" id="MF_00097"/>
    </source>
</evidence>
<evidence type="ECO:0000259" key="10">
    <source>
        <dbReference type="Pfam" id="PF02581"/>
    </source>
</evidence>
<dbReference type="CDD" id="cd00564">
    <property type="entry name" value="TMP_TenI"/>
    <property type="match status" value="1"/>
</dbReference>
<evidence type="ECO:0000256" key="4">
    <source>
        <dbReference type="ARBA" id="ARBA00022842"/>
    </source>
</evidence>
<evidence type="ECO:0000256" key="7">
    <source>
        <dbReference type="ARBA" id="ARBA00047851"/>
    </source>
</evidence>
<comment type="catalytic activity">
    <reaction evidence="6 9">
        <text>4-methyl-5-(2-phosphooxyethyl)-thiazole + 4-amino-2-methyl-5-(diphosphooxymethyl)pyrimidine + H(+) = thiamine phosphate + diphosphate</text>
        <dbReference type="Rhea" id="RHEA:22328"/>
        <dbReference type="ChEBI" id="CHEBI:15378"/>
        <dbReference type="ChEBI" id="CHEBI:33019"/>
        <dbReference type="ChEBI" id="CHEBI:37575"/>
        <dbReference type="ChEBI" id="CHEBI:57841"/>
        <dbReference type="ChEBI" id="CHEBI:58296"/>
        <dbReference type="EC" id="2.5.1.3"/>
    </reaction>
</comment>
<dbReference type="GO" id="GO:0009229">
    <property type="term" value="P:thiamine diphosphate biosynthetic process"/>
    <property type="evidence" value="ECO:0007669"/>
    <property type="project" value="UniProtKB-UniRule"/>
</dbReference>
<feature type="binding site" evidence="9">
    <location>
        <position position="66"/>
    </location>
    <ligand>
        <name>Mg(2+)</name>
        <dbReference type="ChEBI" id="CHEBI:18420"/>
    </ligand>
</feature>
<dbReference type="Gene3D" id="3.20.20.70">
    <property type="entry name" value="Aldolase class I"/>
    <property type="match status" value="1"/>
</dbReference>
<dbReference type="HAMAP" id="MF_00097">
    <property type="entry name" value="TMP_synthase"/>
    <property type="match status" value="1"/>
</dbReference>
<dbReference type="EC" id="2.5.1.3" evidence="9"/>
<keyword evidence="3 9" id="KW-0479">Metal-binding</keyword>
<dbReference type="GO" id="GO:0009228">
    <property type="term" value="P:thiamine biosynthetic process"/>
    <property type="evidence" value="ECO:0007669"/>
    <property type="project" value="UniProtKB-KW"/>
</dbReference>
<feature type="binding site" evidence="9">
    <location>
        <position position="132"/>
    </location>
    <ligand>
        <name>4-amino-2-methyl-5-(diphosphooxymethyl)pyrimidine</name>
        <dbReference type="ChEBI" id="CHEBI:57841"/>
    </ligand>
</feature>